<keyword evidence="2" id="KW-0472">Membrane</keyword>
<comment type="caution">
    <text evidence="3">The sequence shown here is derived from an EMBL/GenBank/DDBJ whole genome shotgun (WGS) entry which is preliminary data.</text>
</comment>
<feature type="transmembrane region" description="Helical" evidence="2">
    <location>
        <begin position="20"/>
        <end position="41"/>
    </location>
</feature>
<organism evidence="3 4">
    <name type="scientific">Yinghuangia soli</name>
    <dbReference type="NCBI Taxonomy" id="2908204"/>
    <lineage>
        <taxon>Bacteria</taxon>
        <taxon>Bacillati</taxon>
        <taxon>Actinomycetota</taxon>
        <taxon>Actinomycetes</taxon>
        <taxon>Kitasatosporales</taxon>
        <taxon>Streptomycetaceae</taxon>
        <taxon>Yinghuangia</taxon>
    </lineage>
</organism>
<feature type="transmembrane region" description="Helical" evidence="2">
    <location>
        <begin position="47"/>
        <end position="65"/>
    </location>
</feature>
<dbReference type="EMBL" id="JAKFHA010000024">
    <property type="protein sequence ID" value="MCF2531455.1"/>
    <property type="molecule type" value="Genomic_DNA"/>
</dbReference>
<accession>A0AA41Q5P2</accession>
<gene>
    <name evidence="3" type="ORF">LZ495_30145</name>
</gene>
<dbReference type="AlphaFoldDB" id="A0AA41Q5P2"/>
<evidence type="ECO:0000256" key="1">
    <source>
        <dbReference type="SAM" id="MobiDB-lite"/>
    </source>
</evidence>
<reference evidence="3" key="1">
    <citation type="submission" date="2022-01" db="EMBL/GenBank/DDBJ databases">
        <title>Genome-Based Taxonomic Classification of the Phylum Actinobacteria.</title>
        <authorList>
            <person name="Gao Y."/>
        </authorList>
    </citation>
    <scope>NUCLEOTIDE SEQUENCE</scope>
    <source>
        <strain evidence="3">KLBMP 8922</strain>
    </source>
</reference>
<keyword evidence="2" id="KW-0812">Transmembrane</keyword>
<name>A0AA41Q5P2_9ACTN</name>
<feature type="compositionally biased region" description="Pro residues" evidence="1">
    <location>
        <begin position="179"/>
        <end position="193"/>
    </location>
</feature>
<evidence type="ECO:0000313" key="3">
    <source>
        <dbReference type="EMBL" id="MCF2531455.1"/>
    </source>
</evidence>
<dbReference type="RefSeq" id="WP_235056107.1">
    <property type="nucleotide sequence ID" value="NZ_JAKFHA010000024.1"/>
</dbReference>
<protein>
    <submittedName>
        <fullName evidence="3">Uncharacterized protein</fullName>
    </submittedName>
</protein>
<proteinExistence type="predicted"/>
<feature type="region of interest" description="Disordered" evidence="1">
    <location>
        <begin position="169"/>
        <end position="193"/>
    </location>
</feature>
<evidence type="ECO:0000256" key="2">
    <source>
        <dbReference type="SAM" id="Phobius"/>
    </source>
</evidence>
<dbReference type="Proteomes" id="UP001165378">
    <property type="component" value="Unassembled WGS sequence"/>
</dbReference>
<evidence type="ECO:0000313" key="4">
    <source>
        <dbReference type="Proteomes" id="UP001165378"/>
    </source>
</evidence>
<sequence>MNRTAFADRVEWRCAHWQMFRTLAVLTGLSAILALVAGLVLDDMAPALVLAVFLGAMAAGTALVGNERSKRLLTLDAAGLTTVKAGAATRLGWHEIAAVHLRLRSAVNPMAGAAFVRATARDGRMAEAALVFVEVGVFLDLLIDLNTPLAAHGLPLTLEGPQALQDELASLRASAAPRSPIPPRPTTDPPGPR</sequence>
<keyword evidence="4" id="KW-1185">Reference proteome</keyword>
<keyword evidence="2" id="KW-1133">Transmembrane helix</keyword>